<name>A0A915DTT7_9BILA</name>
<dbReference type="PROSITE" id="PS00678">
    <property type="entry name" value="WD_REPEATS_1"/>
    <property type="match status" value="1"/>
</dbReference>
<feature type="repeat" description="WD" evidence="3">
    <location>
        <begin position="153"/>
        <end position="194"/>
    </location>
</feature>
<organism evidence="4 5">
    <name type="scientific">Ditylenchus dipsaci</name>
    <dbReference type="NCBI Taxonomy" id="166011"/>
    <lineage>
        <taxon>Eukaryota</taxon>
        <taxon>Metazoa</taxon>
        <taxon>Ecdysozoa</taxon>
        <taxon>Nematoda</taxon>
        <taxon>Chromadorea</taxon>
        <taxon>Rhabditida</taxon>
        <taxon>Tylenchina</taxon>
        <taxon>Tylenchomorpha</taxon>
        <taxon>Sphaerularioidea</taxon>
        <taxon>Anguinidae</taxon>
        <taxon>Anguininae</taxon>
        <taxon>Ditylenchus</taxon>
    </lineage>
</organism>
<dbReference type="PROSITE" id="PS50082">
    <property type="entry name" value="WD_REPEATS_2"/>
    <property type="match status" value="3"/>
</dbReference>
<reference evidence="5" key="1">
    <citation type="submission" date="2022-11" db="UniProtKB">
        <authorList>
            <consortium name="WormBaseParasite"/>
        </authorList>
    </citation>
    <scope>IDENTIFICATION</scope>
</reference>
<keyword evidence="2" id="KW-0677">Repeat</keyword>
<dbReference type="InterPro" id="IPR036322">
    <property type="entry name" value="WD40_repeat_dom_sf"/>
</dbReference>
<dbReference type="InterPro" id="IPR020472">
    <property type="entry name" value="WD40_PAC1"/>
</dbReference>
<keyword evidence="4" id="KW-1185">Reference proteome</keyword>
<dbReference type="PANTHER" id="PTHR19869">
    <property type="entry name" value="SPERMATID WD-REPEAT PROTEIN"/>
    <property type="match status" value="1"/>
</dbReference>
<dbReference type="Proteomes" id="UP000887574">
    <property type="component" value="Unplaced"/>
</dbReference>
<dbReference type="WBParaSite" id="jg2287">
    <property type="protein sequence ID" value="jg2287"/>
    <property type="gene ID" value="jg2287"/>
</dbReference>
<proteinExistence type="predicted"/>
<feature type="repeat" description="WD" evidence="3">
    <location>
        <begin position="244"/>
        <end position="290"/>
    </location>
</feature>
<dbReference type="InterPro" id="IPR019775">
    <property type="entry name" value="WD40_repeat_CS"/>
</dbReference>
<dbReference type="SUPFAM" id="SSF50978">
    <property type="entry name" value="WD40 repeat-like"/>
    <property type="match status" value="1"/>
</dbReference>
<dbReference type="PANTHER" id="PTHR19869:SF1">
    <property type="entry name" value="WD REPEAT-CONTAINING PROTEIN 31"/>
    <property type="match status" value="1"/>
</dbReference>
<evidence type="ECO:0000313" key="5">
    <source>
        <dbReference type="WBParaSite" id="jg2287"/>
    </source>
</evidence>
<evidence type="ECO:0000256" key="1">
    <source>
        <dbReference type="ARBA" id="ARBA00022574"/>
    </source>
</evidence>
<dbReference type="AlphaFoldDB" id="A0A915DTT7"/>
<dbReference type="PROSITE" id="PS50294">
    <property type="entry name" value="WD_REPEATS_REGION"/>
    <property type="match status" value="1"/>
</dbReference>
<keyword evidence="1 3" id="KW-0853">WD repeat</keyword>
<evidence type="ECO:0000256" key="2">
    <source>
        <dbReference type="ARBA" id="ARBA00022737"/>
    </source>
</evidence>
<sequence length="341" mass="37824">MGSSYSALGTSDDNDVMRIIASTENMPCRKAPTISTPNKTRPIIRPAVHLEAINWLAAVRSGMVLSCSSDNTIVLNNIDTGACVFRWRGHQREITKTIYKHVAANTFDPCGQFTHQMAVTGLAALDDSKFVSGSRDGQINIWDMESDFPIRSVYTKHNLVTHVDYDSSSQMIAQTSEDGHLRLWDTRQANLQLIHQFPSKGYAQWHTSICPTSNYCLTANGGSSNEGGEISLWDLRQRKLLRDYHGHEGNVRCALLFDTEHVTWKRLILSVSNDQTVRLWNLNTGMCMWTEALNAELNCCVAFADGSIVIGGGDATLCEMKLLGKAGRPFLSCNSIQSNCE</sequence>
<accession>A0A915DTT7</accession>
<dbReference type="InterPro" id="IPR001680">
    <property type="entry name" value="WD40_rpt"/>
</dbReference>
<evidence type="ECO:0000313" key="4">
    <source>
        <dbReference type="Proteomes" id="UP000887574"/>
    </source>
</evidence>
<dbReference type="InterPro" id="IPR040066">
    <property type="entry name" value="WDR31"/>
</dbReference>
<dbReference type="InterPro" id="IPR015943">
    <property type="entry name" value="WD40/YVTN_repeat-like_dom_sf"/>
</dbReference>
<protein>
    <submittedName>
        <fullName evidence="5">Uncharacterized protein</fullName>
    </submittedName>
</protein>
<dbReference type="PRINTS" id="PR00320">
    <property type="entry name" value="GPROTEINBRPT"/>
</dbReference>
<evidence type="ECO:0000256" key="3">
    <source>
        <dbReference type="PROSITE-ProRule" id="PRU00221"/>
    </source>
</evidence>
<dbReference type="Gene3D" id="2.130.10.10">
    <property type="entry name" value="YVTN repeat-like/Quinoprotein amine dehydrogenase"/>
    <property type="match status" value="2"/>
</dbReference>
<dbReference type="SMART" id="SM00320">
    <property type="entry name" value="WD40"/>
    <property type="match status" value="5"/>
</dbReference>
<feature type="repeat" description="WD" evidence="3">
    <location>
        <begin position="112"/>
        <end position="152"/>
    </location>
</feature>
<dbReference type="Pfam" id="PF00400">
    <property type="entry name" value="WD40"/>
    <property type="match status" value="3"/>
</dbReference>